<protein>
    <submittedName>
        <fullName evidence="1">Uncharacterized protein</fullName>
    </submittedName>
</protein>
<keyword evidence="2" id="KW-1185">Reference proteome</keyword>
<organism evidence="1 2">
    <name type="scientific">Candidatus Methanoperedens nitratireducens</name>
    <dbReference type="NCBI Taxonomy" id="1392998"/>
    <lineage>
        <taxon>Archaea</taxon>
        <taxon>Methanobacteriati</taxon>
        <taxon>Methanobacteriota</taxon>
        <taxon>Stenosarchaea group</taxon>
        <taxon>Methanomicrobia</taxon>
        <taxon>Methanosarcinales</taxon>
        <taxon>ANME-2 cluster</taxon>
        <taxon>Candidatus Methanoperedentaceae</taxon>
        <taxon>Candidatus Methanoperedens</taxon>
    </lineage>
</organism>
<proteinExistence type="predicted"/>
<sequence>MRFNVKKLAKSPKVGFIKELYQYIKLQFFEIEQKAYYHVHFLLAELCGTDISE</sequence>
<gene>
    <name evidence="1" type="ORF">MNV_1710006</name>
</gene>
<name>A0A284VM00_9EURY</name>
<evidence type="ECO:0000313" key="2">
    <source>
        <dbReference type="Proteomes" id="UP000218615"/>
    </source>
</evidence>
<evidence type="ECO:0000313" key="1">
    <source>
        <dbReference type="EMBL" id="SNQ60239.1"/>
    </source>
</evidence>
<dbReference type="Proteomes" id="UP000218615">
    <property type="component" value="Unassembled WGS sequence"/>
</dbReference>
<dbReference type="EMBL" id="FZMP01000081">
    <property type="protein sequence ID" value="SNQ60239.1"/>
    <property type="molecule type" value="Genomic_DNA"/>
</dbReference>
<reference evidence="2" key="1">
    <citation type="submission" date="2017-06" db="EMBL/GenBank/DDBJ databases">
        <authorList>
            <person name="Cremers G."/>
        </authorList>
    </citation>
    <scope>NUCLEOTIDE SEQUENCE [LARGE SCALE GENOMIC DNA]</scope>
</reference>
<accession>A0A284VM00</accession>
<dbReference type="AlphaFoldDB" id="A0A284VM00"/>